<reference evidence="1 2" key="1">
    <citation type="submission" date="2020-04" db="EMBL/GenBank/DDBJ databases">
        <title>Perkinsus chesapeaki whole genome sequence.</title>
        <authorList>
            <person name="Bogema D.R."/>
        </authorList>
    </citation>
    <scope>NUCLEOTIDE SEQUENCE [LARGE SCALE GENOMIC DNA]</scope>
    <source>
        <strain evidence="1">ATCC PRA-425</strain>
    </source>
</reference>
<sequence length="129" mass="14547">MPSPIEDAIRQLQAQVERLSREVSMKQDAVVGKDEQGNPMDVRMCITLLENKIKGIEGGVMTLHDVIREHGERYEQLNQKIDTFGAMMKDMHSVLTNVPKASISESPMSTVRKLHTPAHTTRITDHIEV</sequence>
<comment type="caution">
    <text evidence="1">The sequence shown here is derived from an EMBL/GenBank/DDBJ whole genome shotgun (WGS) entry which is preliminary data.</text>
</comment>
<accession>A0A7J6KP23</accession>
<dbReference type="EMBL" id="JAAPAO010001671">
    <property type="protein sequence ID" value="KAF4649083.1"/>
    <property type="molecule type" value="Genomic_DNA"/>
</dbReference>
<protein>
    <submittedName>
        <fullName evidence="1">Uncharacterized protein</fullName>
    </submittedName>
</protein>
<name>A0A7J6KP23_PERCH</name>
<feature type="non-terminal residue" evidence="1">
    <location>
        <position position="129"/>
    </location>
</feature>
<evidence type="ECO:0000313" key="2">
    <source>
        <dbReference type="Proteomes" id="UP000591131"/>
    </source>
</evidence>
<gene>
    <name evidence="1" type="ORF">FOL47_002438</name>
</gene>
<keyword evidence="2" id="KW-1185">Reference proteome</keyword>
<dbReference type="Proteomes" id="UP000591131">
    <property type="component" value="Unassembled WGS sequence"/>
</dbReference>
<proteinExistence type="predicted"/>
<dbReference type="AlphaFoldDB" id="A0A7J6KP23"/>
<evidence type="ECO:0000313" key="1">
    <source>
        <dbReference type="EMBL" id="KAF4649083.1"/>
    </source>
</evidence>
<organism evidence="1 2">
    <name type="scientific">Perkinsus chesapeaki</name>
    <name type="common">Clam parasite</name>
    <name type="synonym">Perkinsus andrewsi</name>
    <dbReference type="NCBI Taxonomy" id="330153"/>
    <lineage>
        <taxon>Eukaryota</taxon>
        <taxon>Sar</taxon>
        <taxon>Alveolata</taxon>
        <taxon>Perkinsozoa</taxon>
        <taxon>Perkinsea</taxon>
        <taxon>Perkinsida</taxon>
        <taxon>Perkinsidae</taxon>
        <taxon>Perkinsus</taxon>
    </lineage>
</organism>